<evidence type="ECO:0000256" key="4">
    <source>
        <dbReference type="SAM" id="Coils"/>
    </source>
</evidence>
<organism evidence="5 6">
    <name type="scientific">Ictidomys tridecemlineatus</name>
    <name type="common">Thirteen-lined ground squirrel</name>
    <name type="synonym">Spermophilus tridecemlineatus</name>
    <dbReference type="NCBI Taxonomy" id="43179"/>
    <lineage>
        <taxon>Eukaryota</taxon>
        <taxon>Metazoa</taxon>
        <taxon>Chordata</taxon>
        <taxon>Craniata</taxon>
        <taxon>Vertebrata</taxon>
        <taxon>Euteleostomi</taxon>
        <taxon>Mammalia</taxon>
        <taxon>Eutheria</taxon>
        <taxon>Euarchontoglires</taxon>
        <taxon>Glires</taxon>
        <taxon>Rodentia</taxon>
        <taxon>Sciuromorpha</taxon>
        <taxon>Sciuridae</taxon>
        <taxon>Xerinae</taxon>
        <taxon>Marmotini</taxon>
        <taxon>Ictidomys</taxon>
    </lineage>
</organism>
<dbReference type="EMBL" id="AGTP01050286">
    <property type="status" value="NOT_ANNOTATED_CDS"/>
    <property type="molecule type" value="Genomic_DNA"/>
</dbReference>
<evidence type="ECO:0000256" key="3">
    <source>
        <dbReference type="ARBA" id="ARBA00023054"/>
    </source>
</evidence>
<reference evidence="5" key="3">
    <citation type="submission" date="2025-09" db="UniProtKB">
        <authorList>
            <consortium name="Ensembl"/>
        </authorList>
    </citation>
    <scope>IDENTIFICATION</scope>
</reference>
<feature type="coiled-coil region" evidence="4">
    <location>
        <begin position="900"/>
        <end position="1047"/>
    </location>
</feature>
<dbReference type="EMBL" id="AGTP01050287">
    <property type="status" value="NOT_ANNOTATED_CDS"/>
    <property type="molecule type" value="Genomic_DNA"/>
</dbReference>
<feature type="coiled-coil region" evidence="4">
    <location>
        <begin position="387"/>
        <end position="421"/>
    </location>
</feature>
<dbReference type="EMBL" id="AGTP01050284">
    <property type="status" value="NOT_ANNOTATED_CDS"/>
    <property type="molecule type" value="Genomic_DNA"/>
</dbReference>
<protein>
    <submittedName>
        <fullName evidence="5">Coiled-coil domain containing 18</fullName>
    </submittedName>
</protein>
<dbReference type="EMBL" id="AGTP01050288">
    <property type="status" value="NOT_ANNOTATED_CDS"/>
    <property type="molecule type" value="Genomic_DNA"/>
</dbReference>
<keyword evidence="6" id="KW-1185">Reference proteome</keyword>
<evidence type="ECO:0000313" key="6">
    <source>
        <dbReference type="Proteomes" id="UP000005215"/>
    </source>
</evidence>
<dbReference type="GeneTree" id="ENSGT00940000153190"/>
<accession>I3LW74</accession>
<dbReference type="GO" id="GO:0005737">
    <property type="term" value="C:cytoplasm"/>
    <property type="evidence" value="ECO:0007669"/>
    <property type="project" value="UniProtKB-SubCell"/>
</dbReference>
<dbReference type="PANTHER" id="PTHR18875">
    <property type="entry name" value="SARCOMA ANTIGEN NY-SAR-24/CYTOSKELETAL PROTEIN SOJO"/>
    <property type="match status" value="1"/>
</dbReference>
<feature type="coiled-coil region" evidence="4">
    <location>
        <begin position="114"/>
        <end position="180"/>
    </location>
</feature>
<gene>
    <name evidence="5" type="primary">CCDC18</name>
</gene>
<dbReference type="STRING" id="43179.ENSSTOP00000000208"/>
<reference evidence="6" key="1">
    <citation type="submission" date="2011-11" db="EMBL/GenBank/DDBJ databases">
        <title>The Draft Genome of Spermophilus tridecemlineatus.</title>
        <authorList>
            <consortium name="The Broad Institute Genome Assembly &amp; Analysis Group"/>
            <consortium name="Computational R&amp;D Group"/>
            <consortium name="and Sequencing Platform"/>
            <person name="Di Palma F."/>
            <person name="Alfoldi J."/>
            <person name="Johnson J."/>
            <person name="Berlin A."/>
            <person name="Gnerre S."/>
            <person name="Jaffe D."/>
            <person name="MacCallum I."/>
            <person name="Young S."/>
            <person name="Walker B.J."/>
            <person name="Lindblad-Toh K."/>
        </authorList>
    </citation>
    <scope>NUCLEOTIDE SEQUENCE [LARGE SCALE GENOMIC DNA]</scope>
</reference>
<reference evidence="5" key="2">
    <citation type="submission" date="2025-08" db="UniProtKB">
        <authorList>
            <consortium name="Ensembl"/>
        </authorList>
    </citation>
    <scope>IDENTIFICATION</scope>
</reference>
<keyword evidence="2" id="KW-0963">Cytoplasm</keyword>
<sequence>MASSSSDYCNKDNEEESLLANVASLRHELKITEWSLQNLGEELSSVSPSENSDYTSNPSRTERLILEDLVQPSHPGLSNYSSYKKLCKMSGSSTEFQKSARDKMSFSSPVDQEIKSLREKLNKLRQQNACLVTQNHSLMTKIESIHFELTQSKAKAEDKLEQSQKMVIEKEHSLQESKEECIKLKVDLLEQSKQGKRVEGSSFVGRVQTEEEILEKNLVNCEKENKRLQEKCGLYKSELEILKEKLRQLKEENNNGKEKLRIMAVKNSEVMAQLTESRQSVLKLESELEDKEEILREKFSLMNENRELKVRVAAQNERLDLCQQEIESSRVELRSLGKMISHLPVSMCEKKCTVLVVSWKRKILLKKFFLLCLSTEIIKDRNQQTMNKQYERERQRLATGIEELRTKLMQIEAENSDLKVNMAHRTSQFQLIQEELLEKASNSTKLESEMTKKCSQLLTLEKQLEEKIVAYSSAAAKNAELEQELMSTLNGSINLMCSNQNSSQNSYFYRYIAGFKIHSGKAKELEQPKQVRQLDSALEICKEELALHLNQLEGNKEKFEKQLKKKSEEVYCLQKELKIKNHSLQETTEQNVILQHTLQQQQQMLQQETIRNGELEDIQTKLEKQVSKLEQELQKQRESSAEKLRKMEEKCETAAHDADLKRQKVIELTGTSRQVKLEMDQYKEELSKMEKEIMHLKRDGENKAIHLSQLDMILDQTKIELERKTSAVKELEKLQHHTETELTETLQKREALETELHNAHGELKSTLRQLQELRDVLQKAQLSLEEKYTTIKDLTRNWNLHILLVTHLDMTIREHRGEMEQKIIKLEGNLQKSELELKDCNKQVIIESLHILNCLKNYFGLVLGFEPGVTLPLSYIPVMKDQEQYIATQYKESIDLGQELRLTKEQKQTSQTELVEARRQQVQAQREIERLSSELEDIKQISKEKEAHEIHLVEELGASQVREAHLEARMQAEIKKLSAEVESLKEAYHLEMISHQENHTKWKISADSQKTSVQQLNEQLEKAKLELEEAQDTVSNLHQQVQDRNEVIEAANEALLIKVRLNPGPHTF</sequence>
<evidence type="ECO:0000256" key="2">
    <source>
        <dbReference type="ARBA" id="ARBA00022490"/>
    </source>
</evidence>
<dbReference type="EMBL" id="AGTP01050281">
    <property type="status" value="NOT_ANNOTATED_CDS"/>
    <property type="molecule type" value="Genomic_DNA"/>
</dbReference>
<evidence type="ECO:0000256" key="1">
    <source>
        <dbReference type="ARBA" id="ARBA00004496"/>
    </source>
</evidence>
<dbReference type="AlphaFoldDB" id="I3LW74"/>
<name>I3LW74_ICTTR</name>
<proteinExistence type="predicted"/>
<evidence type="ECO:0000313" key="5">
    <source>
        <dbReference type="Ensembl" id="ENSSTOP00000000208.3"/>
    </source>
</evidence>
<feature type="coiled-coil region" evidence="4">
    <location>
        <begin position="542"/>
        <end position="843"/>
    </location>
</feature>
<dbReference type="FunCoup" id="I3LW74">
    <property type="interactions" value="436"/>
</dbReference>
<dbReference type="EMBL" id="AGTP01050280">
    <property type="status" value="NOT_ANNOTATED_CDS"/>
    <property type="molecule type" value="Genomic_DNA"/>
</dbReference>
<dbReference type="HOGENOM" id="CLU_004651_2_0_1"/>
<dbReference type="InParanoid" id="I3LW74"/>
<dbReference type="EMBL" id="AGTP01050283">
    <property type="status" value="NOT_ANNOTATED_CDS"/>
    <property type="molecule type" value="Genomic_DNA"/>
</dbReference>
<comment type="subcellular location">
    <subcellularLocation>
        <location evidence="1">Cytoplasm</location>
    </subcellularLocation>
</comment>
<dbReference type="EMBL" id="AGTP01050289">
    <property type="status" value="NOT_ANNOTATED_CDS"/>
    <property type="molecule type" value="Genomic_DNA"/>
</dbReference>
<keyword evidence="3 4" id="KW-0175">Coiled coil</keyword>
<dbReference type="PANTHER" id="PTHR18875:SF8">
    <property type="entry name" value="COILED-COIL DOMAIN-CONTAINING PROTEIN 18"/>
    <property type="match status" value="1"/>
</dbReference>
<dbReference type="EMBL" id="AGTP01050285">
    <property type="status" value="NOT_ANNOTATED_CDS"/>
    <property type="molecule type" value="Genomic_DNA"/>
</dbReference>
<dbReference type="Ensembl" id="ENSSTOT00000000235.3">
    <property type="protein sequence ID" value="ENSSTOP00000000208.3"/>
    <property type="gene ID" value="ENSSTOG00000000234.3"/>
</dbReference>
<dbReference type="Proteomes" id="UP000005215">
    <property type="component" value="Unassembled WGS sequence"/>
</dbReference>
<feature type="coiled-coil region" evidence="4">
    <location>
        <begin position="204"/>
        <end position="325"/>
    </location>
</feature>
<dbReference type="EMBL" id="AGTP01050282">
    <property type="status" value="NOT_ANNOTATED_CDS"/>
    <property type="molecule type" value="Genomic_DNA"/>
</dbReference>